<dbReference type="Pfam" id="PF07715">
    <property type="entry name" value="Plug"/>
    <property type="match status" value="1"/>
</dbReference>
<dbReference type="GO" id="GO:0038023">
    <property type="term" value="F:signaling receptor activity"/>
    <property type="evidence" value="ECO:0007669"/>
    <property type="project" value="InterPro"/>
</dbReference>
<accession>A0A1U7HXP8</accession>
<comment type="subcellular location">
    <subcellularLocation>
        <location evidence="1 13">Cell outer membrane</location>
        <topology evidence="1 13">Multi-pass membrane protein</topology>
    </subcellularLocation>
</comment>
<dbReference type="Pfam" id="PF11741">
    <property type="entry name" value="AMIN"/>
    <property type="match status" value="1"/>
</dbReference>
<keyword evidence="9" id="KW-0406">Ion transport</keyword>
<dbReference type="InterPro" id="IPR021731">
    <property type="entry name" value="AMIN_dom"/>
</dbReference>
<dbReference type="PANTHER" id="PTHR32552:SF68">
    <property type="entry name" value="FERRICHROME OUTER MEMBRANE TRANSPORTER_PHAGE RECEPTOR"/>
    <property type="match status" value="1"/>
</dbReference>
<organism evidence="18 19">
    <name type="scientific">Chroogloeocystis siderophila 5.2 s.c.1</name>
    <dbReference type="NCBI Taxonomy" id="247279"/>
    <lineage>
        <taxon>Bacteria</taxon>
        <taxon>Bacillati</taxon>
        <taxon>Cyanobacteriota</taxon>
        <taxon>Cyanophyceae</taxon>
        <taxon>Oscillatoriophycideae</taxon>
        <taxon>Chroococcales</taxon>
        <taxon>Chroococcaceae</taxon>
        <taxon>Chroogloeocystis</taxon>
    </lineage>
</organism>
<evidence type="ECO:0000256" key="14">
    <source>
        <dbReference type="RuleBase" id="RU003357"/>
    </source>
</evidence>
<dbReference type="GO" id="GO:0015344">
    <property type="term" value="F:siderophore uptake transmembrane transporter activity"/>
    <property type="evidence" value="ECO:0007669"/>
    <property type="project" value="TreeGrafter"/>
</dbReference>
<dbReference type="InterPro" id="IPR036942">
    <property type="entry name" value="Beta-barrel_TonB_sf"/>
</dbReference>
<dbReference type="FunFam" id="2.170.130.10:FF:000001">
    <property type="entry name" value="Catecholate siderophore TonB-dependent receptor"/>
    <property type="match status" value="1"/>
</dbReference>
<keyword evidence="6 13" id="KW-0812">Transmembrane</keyword>
<dbReference type="PROSITE" id="PS52016">
    <property type="entry name" value="TONB_DEPENDENT_REC_3"/>
    <property type="match status" value="1"/>
</dbReference>
<dbReference type="AlphaFoldDB" id="A0A1U7HXP8"/>
<keyword evidence="4 13" id="KW-1134">Transmembrane beta strand</keyword>
<keyword evidence="7" id="KW-0732">Signal</keyword>
<keyword evidence="8" id="KW-0408">Iron</keyword>
<evidence type="ECO:0000256" key="9">
    <source>
        <dbReference type="ARBA" id="ARBA00023065"/>
    </source>
</evidence>
<evidence type="ECO:0000259" key="16">
    <source>
        <dbReference type="Pfam" id="PF07715"/>
    </source>
</evidence>
<dbReference type="Gene3D" id="2.40.170.20">
    <property type="entry name" value="TonB-dependent receptor, beta-barrel domain"/>
    <property type="match status" value="1"/>
</dbReference>
<dbReference type="CDD" id="cd01347">
    <property type="entry name" value="ligand_gated_channel"/>
    <property type="match status" value="1"/>
</dbReference>
<keyword evidence="3 13" id="KW-0813">Transport</keyword>
<dbReference type="Gene3D" id="2.170.130.10">
    <property type="entry name" value="TonB-dependent receptor, plug domain"/>
    <property type="match status" value="1"/>
</dbReference>
<evidence type="ECO:0000259" key="17">
    <source>
        <dbReference type="Pfam" id="PF11741"/>
    </source>
</evidence>
<dbReference type="GO" id="GO:0009279">
    <property type="term" value="C:cell outer membrane"/>
    <property type="evidence" value="ECO:0007669"/>
    <property type="project" value="UniProtKB-SubCell"/>
</dbReference>
<comment type="similarity">
    <text evidence="2 13 14">Belongs to the TonB-dependent receptor family.</text>
</comment>
<evidence type="ECO:0000256" key="13">
    <source>
        <dbReference type="PROSITE-ProRule" id="PRU01360"/>
    </source>
</evidence>
<evidence type="ECO:0000256" key="7">
    <source>
        <dbReference type="ARBA" id="ARBA00022729"/>
    </source>
</evidence>
<feature type="domain" description="AMIN" evidence="17">
    <location>
        <begin position="83"/>
        <end position="161"/>
    </location>
</feature>
<keyword evidence="11 13" id="KW-0472">Membrane</keyword>
<dbReference type="EMBL" id="MRCC01000003">
    <property type="protein sequence ID" value="OKH28346.1"/>
    <property type="molecule type" value="Genomic_DNA"/>
</dbReference>
<dbReference type="InterPro" id="IPR012910">
    <property type="entry name" value="Plug_dom"/>
</dbReference>
<dbReference type="STRING" id="247279.NIES1031_03630"/>
<keyword evidence="10 14" id="KW-0798">TonB box</keyword>
<evidence type="ECO:0000256" key="1">
    <source>
        <dbReference type="ARBA" id="ARBA00004571"/>
    </source>
</evidence>
<feature type="domain" description="TonB-dependent receptor plug" evidence="16">
    <location>
        <begin position="219"/>
        <end position="315"/>
    </location>
</feature>
<dbReference type="InterPro" id="IPR000531">
    <property type="entry name" value="Beta-barrel_TonB"/>
</dbReference>
<protein>
    <submittedName>
        <fullName evidence="18">Ferrichrome-iron receptor</fullName>
    </submittedName>
</protein>
<feature type="domain" description="TonB-dependent receptor-like beta-barrel" evidence="15">
    <location>
        <begin position="389"/>
        <end position="827"/>
    </location>
</feature>
<sequence>MQSQQYRLIWIASAFSIIIVSPSWASEVKEAESWQEIGEHIELKHSTSPQEIPALNKFEQPATTLDEWRDQIAQTTIVPITGIRLSTVDVGIEVILETADGQLSEPSTSVVNNTLIVEIPNAVLELPDSNEFQQTNPVEGITLVSVSSLTNNRVRVAITGLYAPPTAKVRAATEGLVLSVASGTNIDEAEDEIQIVVTGEQDRYAPEDATTATRTETPLRDIPQSIQVVPSQVIQDQQANELDEVLRNVSGVAIDSNFAGALDRFSIRGFTQYNILRNGFREGEGGIRETANLERVEVLKGPASVLYGNLQPGGIVNLITKQPLEEPVYSFELSVGTEESIRPVIDFTGSLNQERSLLYRINALYNYSDTFRNFDQTIQRFFVAPVLEWRISDQTNITVEMDYLSDERPFDRGLVAIGDGIIDAPITRILNEPDDFYETEEFGIGYRFEHEFSNNWTLRNAFRYFVSNTLDLGTDPTEFNEEIGELSRQFRSNSSLRKNYSLQTDLAGRFTTGSIEHTLIIGVDLGRVDSQEDTRVAADGFTPSINVFNPEYETIPRPLRSDLEVISTQYTDRLDTIGIFAQDQITLLDNLKVLIGGRFDIVDEDYTDTSSGEEFFENYYDEAFSPRVGIVYQPIEPISLYASYSRSFTPNFGVTVDQARLDPERGTQYELGIRGEFFNSRLISNLAVYEITKSNVATGDPDNPGFSINIGEQRSRGIELDVIGEILPGWNIIAAYAYTDAEITESTDFEVGNRPSNVPKHSGSLWTTYEIQSGNLQGLGFGIGLFFIGERQGNLANDYQLPSYVRTDAAIYYRRDNWRAALNVKNLFDTTYYETADFGRTTIRPGAPLTLTGTIAVEF</sequence>
<evidence type="ECO:0000313" key="18">
    <source>
        <dbReference type="EMBL" id="OKH28346.1"/>
    </source>
</evidence>
<dbReference type="InterPro" id="IPR037066">
    <property type="entry name" value="Plug_dom_sf"/>
</dbReference>
<reference evidence="18 19" key="1">
    <citation type="submission" date="2016-11" db="EMBL/GenBank/DDBJ databases">
        <title>Draft Genome Sequences of Nine Cyanobacterial Strains from Diverse Habitats.</title>
        <authorList>
            <person name="Zhu T."/>
            <person name="Hou S."/>
            <person name="Lu X."/>
            <person name="Hess W.R."/>
        </authorList>
    </citation>
    <scope>NUCLEOTIDE SEQUENCE [LARGE SCALE GENOMIC DNA]</scope>
    <source>
        <strain evidence="18 19">5.2 s.c.1</strain>
    </source>
</reference>
<dbReference type="OrthoDB" id="427542at2"/>
<evidence type="ECO:0000259" key="15">
    <source>
        <dbReference type="Pfam" id="PF00593"/>
    </source>
</evidence>
<evidence type="ECO:0000313" key="19">
    <source>
        <dbReference type="Proteomes" id="UP000185984"/>
    </source>
</evidence>
<proteinExistence type="inferred from homology"/>
<evidence type="ECO:0000256" key="3">
    <source>
        <dbReference type="ARBA" id="ARBA00022448"/>
    </source>
</evidence>
<evidence type="ECO:0000256" key="2">
    <source>
        <dbReference type="ARBA" id="ARBA00009810"/>
    </source>
</evidence>
<dbReference type="InterPro" id="IPR039426">
    <property type="entry name" value="TonB-dep_rcpt-like"/>
</dbReference>
<gene>
    <name evidence="18" type="ORF">NIES1031_03630</name>
</gene>
<keyword evidence="18" id="KW-0675">Receptor</keyword>
<dbReference type="Pfam" id="PF00593">
    <property type="entry name" value="TonB_dep_Rec_b-barrel"/>
    <property type="match status" value="1"/>
</dbReference>
<comment type="caution">
    <text evidence="18">The sequence shown here is derived from an EMBL/GenBank/DDBJ whole genome shotgun (WGS) entry which is preliminary data.</text>
</comment>
<evidence type="ECO:0000256" key="11">
    <source>
        <dbReference type="ARBA" id="ARBA00023136"/>
    </source>
</evidence>
<keyword evidence="5" id="KW-0410">Iron transport</keyword>
<evidence type="ECO:0000256" key="10">
    <source>
        <dbReference type="ARBA" id="ARBA00023077"/>
    </source>
</evidence>
<dbReference type="GO" id="GO:0015891">
    <property type="term" value="P:siderophore transport"/>
    <property type="evidence" value="ECO:0007669"/>
    <property type="project" value="InterPro"/>
</dbReference>
<dbReference type="PANTHER" id="PTHR32552">
    <property type="entry name" value="FERRICHROME IRON RECEPTOR-RELATED"/>
    <property type="match status" value="1"/>
</dbReference>
<evidence type="ECO:0000256" key="4">
    <source>
        <dbReference type="ARBA" id="ARBA00022452"/>
    </source>
</evidence>
<keyword evidence="12 13" id="KW-0998">Cell outer membrane</keyword>
<name>A0A1U7HXP8_9CHRO</name>
<dbReference type="InterPro" id="IPR010105">
    <property type="entry name" value="TonB_sidphr_rcpt"/>
</dbReference>
<dbReference type="FunFam" id="2.40.170.20:FF:000005">
    <property type="entry name" value="TonB-dependent siderophore receptor"/>
    <property type="match status" value="1"/>
</dbReference>
<keyword evidence="19" id="KW-1185">Reference proteome</keyword>
<dbReference type="NCBIfam" id="TIGR01783">
    <property type="entry name" value="TonB-siderophor"/>
    <property type="match status" value="1"/>
</dbReference>
<evidence type="ECO:0000256" key="8">
    <source>
        <dbReference type="ARBA" id="ARBA00023004"/>
    </source>
</evidence>
<evidence type="ECO:0000256" key="5">
    <source>
        <dbReference type="ARBA" id="ARBA00022496"/>
    </source>
</evidence>
<dbReference type="RefSeq" id="WP_073548153.1">
    <property type="nucleotide sequence ID" value="NZ_CAWMVK010000023.1"/>
</dbReference>
<dbReference type="SUPFAM" id="SSF56935">
    <property type="entry name" value="Porins"/>
    <property type="match status" value="1"/>
</dbReference>
<dbReference type="Proteomes" id="UP000185984">
    <property type="component" value="Unassembled WGS sequence"/>
</dbReference>
<evidence type="ECO:0000256" key="12">
    <source>
        <dbReference type="ARBA" id="ARBA00023237"/>
    </source>
</evidence>
<evidence type="ECO:0000256" key="6">
    <source>
        <dbReference type="ARBA" id="ARBA00022692"/>
    </source>
</evidence>